<dbReference type="PATRIC" id="fig|1263870.3.peg.5751"/>
<dbReference type="Gene3D" id="2.60.40.1080">
    <property type="match status" value="1"/>
</dbReference>
<dbReference type="Pfam" id="PF07587">
    <property type="entry name" value="PSD1"/>
    <property type="match status" value="1"/>
</dbReference>
<dbReference type="InterPro" id="IPR022655">
    <property type="entry name" value="DUF1553"/>
</dbReference>
<gene>
    <name evidence="3" type="ORF">RSSM_05422</name>
</gene>
<evidence type="ECO:0000313" key="4">
    <source>
        <dbReference type="Proteomes" id="UP000011885"/>
    </source>
</evidence>
<keyword evidence="4" id="KW-1185">Reference proteome</keyword>
<organism evidence="3 4">
    <name type="scientific">Rhodopirellula sallentina SM41</name>
    <dbReference type="NCBI Taxonomy" id="1263870"/>
    <lineage>
        <taxon>Bacteria</taxon>
        <taxon>Pseudomonadati</taxon>
        <taxon>Planctomycetota</taxon>
        <taxon>Planctomycetia</taxon>
        <taxon>Pirellulales</taxon>
        <taxon>Pirellulaceae</taxon>
        <taxon>Rhodopirellula</taxon>
    </lineage>
</organism>
<evidence type="ECO:0000313" key="3">
    <source>
        <dbReference type="EMBL" id="EMI53139.1"/>
    </source>
</evidence>
<dbReference type="InterPro" id="IPR011444">
    <property type="entry name" value="DUF1549"/>
</dbReference>
<proteinExistence type="predicted"/>
<dbReference type="RefSeq" id="WP_008686146.1">
    <property type="nucleotide sequence ID" value="NZ_ANOH01000375.1"/>
</dbReference>
<dbReference type="AlphaFoldDB" id="M5TVR2"/>
<dbReference type="EMBL" id="ANOH01000375">
    <property type="protein sequence ID" value="EMI53139.1"/>
    <property type="molecule type" value="Genomic_DNA"/>
</dbReference>
<evidence type="ECO:0000259" key="1">
    <source>
        <dbReference type="Pfam" id="PF07583"/>
    </source>
</evidence>
<accession>M5TVR2</accession>
<protein>
    <submittedName>
        <fullName evidence="3">Secreted protein containing DUF1549</fullName>
    </submittedName>
</protein>
<reference evidence="3 4" key="1">
    <citation type="journal article" date="2013" name="Mar. Genomics">
        <title>Expression of sulfatases in Rhodopirellula baltica and the diversity of sulfatases in the genus Rhodopirellula.</title>
        <authorList>
            <person name="Wegner C.E."/>
            <person name="Richter-Heitmann T."/>
            <person name="Klindworth A."/>
            <person name="Klockow C."/>
            <person name="Richter M."/>
            <person name="Achstetter T."/>
            <person name="Glockner F.O."/>
            <person name="Harder J."/>
        </authorList>
    </citation>
    <scope>NUCLEOTIDE SEQUENCE [LARGE SCALE GENOMIC DNA]</scope>
    <source>
        <strain evidence="3 4">SM41</strain>
    </source>
</reference>
<dbReference type="Proteomes" id="UP000011885">
    <property type="component" value="Unassembled WGS sequence"/>
</dbReference>
<feature type="domain" description="DUF1549" evidence="1">
    <location>
        <begin position="264"/>
        <end position="454"/>
    </location>
</feature>
<dbReference type="SUPFAM" id="SSF49373">
    <property type="entry name" value="Invasin/intimin cell-adhesion fragments"/>
    <property type="match status" value="1"/>
</dbReference>
<dbReference type="PANTHER" id="PTHR35889">
    <property type="entry name" value="CYCLOINULO-OLIGOSACCHARIDE FRUCTANOTRANSFERASE-RELATED"/>
    <property type="match status" value="1"/>
</dbReference>
<comment type="caution">
    <text evidence="3">The sequence shown here is derived from an EMBL/GenBank/DDBJ whole genome shotgun (WGS) entry which is preliminary data.</text>
</comment>
<sequence length="763" mass="84669">MTLSLESMFKAIFNNGVASITPHRRKLSLILAVFVVGIASTTVAANENVADSDAPSFRRDVMPVFFRAGCNAGSCHGAASGKDGFMLSLFGYDPKGDYHRTVNEMVGRRVNTAVPEQSLLLLKSTGKVAHTGGKLFDESSEYYETLYRWIAAGAPDDSDSVPDTVEVILSKERFLFEKKGAKDRLRVGAIASDGSKRLVTSLARFHSNNESVATIDDDGIVTAVGPGDTYVFARYNRFTVGVEVIVLPPAEGFDWPDPPATNYIDQLVYDRLQKLRITPSGLCDDETFLRRVTLDLAGRTPTVDEYREFMDGDRDRAAKIDELLANDEFADLWTALWAEQLRIIGGNYAPAATHVKAAMSFYEWIRKQMRSGRPLNEFVEEMVVASGSNLTNGPANLYTMMVHAPRFEPKVFAADFSQVFLGVQIQCAECHNHPFDRWTQDDYYSFVSFFAGMKRKPGVEPRERRIFYDTSTPPMKHVVDKRPMPPRVLGGVEPVASDGDPRKELAKWLTSPDNKMFSRNIANRIWAQLLGKGIVEPVDDIRVSNPPVNGPLLDAISDRLVESGFDLRTLVRDICNSRVYQLSVQPNASNKGDTRQFSHAYLRHLRADVLLDSVATATGMQASLPKFAAGTRAINYFPISGGDTGGPNYGTPFFKTFGRSSRATICACETDTQPTLSQALHLAVGETIQKRLWANGEIRKLVASKEQPEQVIEELFVRTLSRQPTAEEVADLVAVVGDSAKDPKPYEDIFWGLFNSTEFSFNH</sequence>
<dbReference type="PANTHER" id="PTHR35889:SF3">
    <property type="entry name" value="F-BOX DOMAIN-CONTAINING PROTEIN"/>
    <property type="match status" value="1"/>
</dbReference>
<feature type="domain" description="DUF1553" evidence="2">
    <location>
        <begin position="502"/>
        <end position="735"/>
    </location>
</feature>
<dbReference type="Pfam" id="PF07583">
    <property type="entry name" value="PSCyt2"/>
    <property type="match status" value="1"/>
</dbReference>
<dbReference type="InterPro" id="IPR008964">
    <property type="entry name" value="Invasin/intimin_cell_adhesion"/>
</dbReference>
<name>M5TVR2_9BACT</name>
<evidence type="ECO:0000259" key="2">
    <source>
        <dbReference type="Pfam" id="PF07587"/>
    </source>
</evidence>